<protein>
    <recommendedName>
        <fullName evidence="1">Methyltransferase domain-containing protein</fullName>
    </recommendedName>
</protein>
<dbReference type="Pfam" id="PF13679">
    <property type="entry name" value="Methyltransf_32"/>
    <property type="match status" value="1"/>
</dbReference>
<dbReference type="InterPro" id="IPR025714">
    <property type="entry name" value="Methyltranfer_dom"/>
</dbReference>
<feature type="domain" description="Methyltransferase" evidence="1">
    <location>
        <begin position="109"/>
        <end position="232"/>
    </location>
</feature>
<dbReference type="InterPro" id="IPR029063">
    <property type="entry name" value="SAM-dependent_MTases_sf"/>
</dbReference>
<evidence type="ECO:0000313" key="2">
    <source>
        <dbReference type="EMBL" id="KAJ8982911.1"/>
    </source>
</evidence>
<dbReference type="EMBL" id="JAPWTJ010000100">
    <property type="protein sequence ID" value="KAJ8982911.1"/>
    <property type="molecule type" value="Genomic_DNA"/>
</dbReference>
<organism evidence="2 3">
    <name type="scientific">Molorchus minor</name>
    <dbReference type="NCBI Taxonomy" id="1323400"/>
    <lineage>
        <taxon>Eukaryota</taxon>
        <taxon>Metazoa</taxon>
        <taxon>Ecdysozoa</taxon>
        <taxon>Arthropoda</taxon>
        <taxon>Hexapoda</taxon>
        <taxon>Insecta</taxon>
        <taxon>Pterygota</taxon>
        <taxon>Neoptera</taxon>
        <taxon>Endopterygota</taxon>
        <taxon>Coleoptera</taxon>
        <taxon>Polyphaga</taxon>
        <taxon>Cucujiformia</taxon>
        <taxon>Chrysomeloidea</taxon>
        <taxon>Cerambycidae</taxon>
        <taxon>Lamiinae</taxon>
        <taxon>Monochamini</taxon>
        <taxon>Molorchus</taxon>
    </lineage>
</organism>
<gene>
    <name evidence="2" type="ORF">NQ317_004565</name>
</gene>
<proteinExistence type="predicted"/>
<comment type="caution">
    <text evidence="2">The sequence shown here is derived from an EMBL/GenBank/DDBJ whole genome shotgun (WGS) entry which is preliminary data.</text>
</comment>
<dbReference type="PANTHER" id="PTHR13369:SF0">
    <property type="entry name" value="GLUTATHIONE S-TRANSFERASE C-TERMINAL DOMAIN-CONTAINING PROTEIN"/>
    <property type="match status" value="1"/>
</dbReference>
<reference evidence="2" key="1">
    <citation type="journal article" date="2023" name="Insect Mol. Biol.">
        <title>Genome sequencing provides insights into the evolution of gene families encoding plant cell wall-degrading enzymes in longhorned beetles.</title>
        <authorList>
            <person name="Shin N.R."/>
            <person name="Okamura Y."/>
            <person name="Kirsch R."/>
            <person name="Pauchet Y."/>
        </authorList>
    </citation>
    <scope>NUCLEOTIDE SEQUENCE</scope>
    <source>
        <strain evidence="2">MMC_N1</strain>
    </source>
</reference>
<name>A0ABQ9JX59_9CUCU</name>
<dbReference type="PANTHER" id="PTHR13369">
    <property type="match status" value="1"/>
</dbReference>
<evidence type="ECO:0000259" key="1">
    <source>
        <dbReference type="Pfam" id="PF13679"/>
    </source>
</evidence>
<sequence length="326" mass="36871">MHNIYKAAREKNKDKVINSGVSIENFNLDHLYGEGMSLYTSDPTRYKPAKRIYTKQNGIEDAFKAVKSLEDEIVNERLPFGWEINFNWSDIPLEANPNSGALPEKRASRKCEQLENLAKAVIKLANGQKYKIVEFCSGSCHLGILLAVLLPNCQIVAVENKEQSLVRAKGRIEKLNLKNIIIVQSNLDYFRGIFDIGVSLHACGVATDLVIQNCIENKAHFVSCPCCYGGVKDCYHLKYPLKRRFQELDMSYTHYLNLAHAADQTHDVDNVKTKQGYLCMDIVDTDRKMYAESCGYKVYLGKLQPTTCTNKNNLLVGCYQGKVCYS</sequence>
<evidence type="ECO:0000313" key="3">
    <source>
        <dbReference type="Proteomes" id="UP001162164"/>
    </source>
</evidence>
<dbReference type="Proteomes" id="UP001162164">
    <property type="component" value="Unassembled WGS sequence"/>
</dbReference>
<accession>A0ABQ9JX59</accession>
<dbReference type="Gene3D" id="3.40.50.150">
    <property type="entry name" value="Vaccinia Virus protein VP39"/>
    <property type="match status" value="1"/>
</dbReference>
<keyword evidence="3" id="KW-1185">Reference proteome</keyword>
<dbReference type="SUPFAM" id="SSF53335">
    <property type="entry name" value="S-adenosyl-L-methionine-dependent methyltransferases"/>
    <property type="match status" value="1"/>
</dbReference>